<comment type="caution">
    <text evidence="2">The sequence shown here is derived from an EMBL/GenBank/DDBJ whole genome shotgun (WGS) entry which is preliminary data.</text>
</comment>
<dbReference type="OrthoDB" id="5407799at2759"/>
<feature type="region of interest" description="Disordered" evidence="1">
    <location>
        <begin position="288"/>
        <end position="347"/>
    </location>
</feature>
<feature type="region of interest" description="Disordered" evidence="1">
    <location>
        <begin position="434"/>
        <end position="456"/>
    </location>
</feature>
<proteinExistence type="predicted"/>
<feature type="compositionally biased region" description="Polar residues" evidence="1">
    <location>
        <begin position="82"/>
        <end position="100"/>
    </location>
</feature>
<name>A0A9W8E2E4_9FUNG</name>
<reference evidence="2" key="1">
    <citation type="submission" date="2022-07" db="EMBL/GenBank/DDBJ databases">
        <title>Phylogenomic reconstructions and comparative analyses of Kickxellomycotina fungi.</title>
        <authorList>
            <person name="Reynolds N.K."/>
            <person name="Stajich J.E."/>
            <person name="Barry K."/>
            <person name="Grigoriev I.V."/>
            <person name="Crous P."/>
            <person name="Smith M.E."/>
        </authorList>
    </citation>
    <scope>NUCLEOTIDE SEQUENCE</scope>
    <source>
        <strain evidence="2">RSA 1196</strain>
    </source>
</reference>
<accession>A0A9W8E2E4</accession>
<keyword evidence="3" id="KW-1185">Reference proteome</keyword>
<dbReference type="EMBL" id="JANBPY010000610">
    <property type="protein sequence ID" value="KAJ1965291.1"/>
    <property type="molecule type" value="Genomic_DNA"/>
</dbReference>
<feature type="region of interest" description="Disordered" evidence="1">
    <location>
        <begin position="25"/>
        <end position="110"/>
    </location>
</feature>
<evidence type="ECO:0000313" key="2">
    <source>
        <dbReference type="EMBL" id="KAJ1965291.1"/>
    </source>
</evidence>
<protein>
    <submittedName>
        <fullName evidence="2">Uncharacterized protein</fullName>
    </submittedName>
</protein>
<dbReference type="Proteomes" id="UP001150925">
    <property type="component" value="Unassembled WGS sequence"/>
</dbReference>
<evidence type="ECO:0000313" key="3">
    <source>
        <dbReference type="Proteomes" id="UP001150925"/>
    </source>
</evidence>
<gene>
    <name evidence="2" type="ORF">IWQ62_002701</name>
</gene>
<dbReference type="SUPFAM" id="SSF57845">
    <property type="entry name" value="B-box zinc-binding domain"/>
    <property type="match status" value="1"/>
</dbReference>
<feature type="compositionally biased region" description="Low complexity" evidence="1">
    <location>
        <begin position="322"/>
        <end position="340"/>
    </location>
</feature>
<organism evidence="2 3">
    <name type="scientific">Dispira parvispora</name>
    <dbReference type="NCBI Taxonomy" id="1520584"/>
    <lineage>
        <taxon>Eukaryota</taxon>
        <taxon>Fungi</taxon>
        <taxon>Fungi incertae sedis</taxon>
        <taxon>Zoopagomycota</taxon>
        <taxon>Kickxellomycotina</taxon>
        <taxon>Dimargaritomycetes</taxon>
        <taxon>Dimargaritales</taxon>
        <taxon>Dimargaritaceae</taxon>
        <taxon>Dispira</taxon>
    </lineage>
</organism>
<sequence>MALNQTTEESLNELDRLFQELVTLDDTGPEAKVSTGVPPNPDAANQASNSIDTRKTVAENWETKSLPLVGSPGLAESKSPRADNTTTHPTAETEVLSVSSHDPFLTRSLDPGMTRDAARILQEMDRPNELESPPTSPVSASDSEAELSRYLSLLKLELPEMHDFFAKLPSMPAESSFFAPSLYSSMDDPPTGSLPSHVPGSLLVGEDAHWKRTQFSNARDTSQDVSTDAFLTNSMVDHRGSSLSATNELLQQTADEARLSAQLWDNGSHAESTDAHLFNRVAKLKSPTGNGLVEKGRVRSATSGEMPPTQLSTSDTDDGIYSSSLSISSSGSYSQSDSESALSAGSMSPITDREIAYPGMDVPPTQLMKLATTDLLHSSAALLPDEESTVVSEIVHIPPGTLLEIHPASATGDLGTPPPPPDLRELLTLSHDYAPASPDVSVAPENNTQEPSSTSPRCWICTDKGTRVCVDCDRDIFCQTCFTQYHCGPGADPELGDHRSDSV</sequence>
<feature type="compositionally biased region" description="Polar residues" evidence="1">
    <location>
        <begin position="444"/>
        <end position="456"/>
    </location>
</feature>
<evidence type="ECO:0000256" key="1">
    <source>
        <dbReference type="SAM" id="MobiDB-lite"/>
    </source>
</evidence>
<dbReference type="AlphaFoldDB" id="A0A9W8E2E4"/>